<accession>A0A378FNT4</accession>
<organism evidence="2 3">
    <name type="scientific">Klebsiella pneumoniae</name>
    <dbReference type="NCBI Taxonomy" id="573"/>
    <lineage>
        <taxon>Bacteria</taxon>
        <taxon>Pseudomonadati</taxon>
        <taxon>Pseudomonadota</taxon>
        <taxon>Gammaproteobacteria</taxon>
        <taxon>Enterobacterales</taxon>
        <taxon>Enterobacteriaceae</taxon>
        <taxon>Klebsiella/Raoultella group</taxon>
        <taxon>Klebsiella</taxon>
        <taxon>Klebsiella pneumoniae complex</taxon>
    </lineage>
</organism>
<evidence type="ECO:0000256" key="1">
    <source>
        <dbReference type="SAM" id="MobiDB-lite"/>
    </source>
</evidence>
<feature type="compositionally biased region" description="Low complexity" evidence="1">
    <location>
        <begin position="15"/>
        <end position="24"/>
    </location>
</feature>
<dbReference type="AlphaFoldDB" id="A0A378FNT4"/>
<reference evidence="2 3" key="1">
    <citation type="submission" date="2018-06" db="EMBL/GenBank/DDBJ databases">
        <authorList>
            <consortium name="Pathogen Informatics"/>
            <person name="Doyle S."/>
        </authorList>
    </citation>
    <scope>NUCLEOTIDE SEQUENCE [LARGE SCALE GENOMIC DNA]</scope>
    <source>
        <strain evidence="2 3">NCTC9617</strain>
    </source>
</reference>
<proteinExistence type="predicted"/>
<feature type="region of interest" description="Disordered" evidence="1">
    <location>
        <begin position="1"/>
        <end position="24"/>
    </location>
</feature>
<sequence length="53" mass="5941">MGNGKVPHRRRRHLQQQGGQQAQDALMADDQQVVKMAAVGQRGINSLTRRAKF</sequence>
<name>A0A378FNT4_KLEPN</name>
<dbReference type="Proteomes" id="UP000255167">
    <property type="component" value="Unassembled WGS sequence"/>
</dbReference>
<feature type="compositionally biased region" description="Basic residues" evidence="1">
    <location>
        <begin position="1"/>
        <end position="14"/>
    </location>
</feature>
<evidence type="ECO:0000313" key="3">
    <source>
        <dbReference type="Proteomes" id="UP000255167"/>
    </source>
</evidence>
<gene>
    <name evidence="2" type="ORF">NCTC9617_02351</name>
</gene>
<evidence type="ECO:0000313" key="2">
    <source>
        <dbReference type="EMBL" id="STW45864.1"/>
    </source>
</evidence>
<protein>
    <submittedName>
        <fullName evidence="2">Uncharacterized protein</fullName>
    </submittedName>
</protein>
<dbReference type="EMBL" id="UGNC01000005">
    <property type="protein sequence ID" value="STW45864.1"/>
    <property type="molecule type" value="Genomic_DNA"/>
</dbReference>